<name>A0A1R3V0Q0_9HYPH</name>
<evidence type="ECO:0008006" key="4">
    <source>
        <dbReference type="Google" id="ProtNLM"/>
    </source>
</evidence>
<protein>
    <recommendedName>
        <fullName evidence="4">Ribbon-helix-helix protein CopG domain-containing protein</fullName>
    </recommendedName>
</protein>
<keyword evidence="3" id="KW-1185">Reference proteome</keyword>
<evidence type="ECO:0000313" key="3">
    <source>
        <dbReference type="Proteomes" id="UP000188388"/>
    </source>
</evidence>
<dbReference type="AlphaFoldDB" id="A0A1R3V0Q0"/>
<proteinExistence type="predicted"/>
<sequence length="68" mass="7653">MPKQETVVSKKRRGPAPTGKGVPIMVLLQPDMLAGVDQFVAEHDVSRPEAVRLIIRDWLIRHQVLKAE</sequence>
<reference evidence="3" key="1">
    <citation type="submission" date="2017-01" db="EMBL/GenBank/DDBJ databases">
        <authorList>
            <person name="Brunel B."/>
        </authorList>
    </citation>
    <scope>NUCLEOTIDE SEQUENCE [LARGE SCALE GENOMIC DNA]</scope>
</reference>
<feature type="region of interest" description="Disordered" evidence="1">
    <location>
        <begin position="1"/>
        <end position="21"/>
    </location>
</feature>
<dbReference type="EMBL" id="FTPD01000003">
    <property type="protein sequence ID" value="SIT53470.1"/>
    <property type="molecule type" value="Genomic_DNA"/>
</dbReference>
<evidence type="ECO:0000256" key="1">
    <source>
        <dbReference type="SAM" id="MobiDB-lite"/>
    </source>
</evidence>
<accession>A0A1R3V0Q0</accession>
<dbReference type="RefSeq" id="WP_077373294.1">
    <property type="nucleotide sequence ID" value="NZ_FTPD01000003.1"/>
</dbReference>
<dbReference type="Proteomes" id="UP000188388">
    <property type="component" value="Unassembled WGS sequence"/>
</dbReference>
<gene>
    <name evidence="2" type="ORF">BQ8794_110276</name>
</gene>
<evidence type="ECO:0000313" key="2">
    <source>
        <dbReference type="EMBL" id="SIT53470.1"/>
    </source>
</evidence>
<organism evidence="2 3">
    <name type="scientific">Mesorhizobium prunaredense</name>
    <dbReference type="NCBI Taxonomy" id="1631249"/>
    <lineage>
        <taxon>Bacteria</taxon>
        <taxon>Pseudomonadati</taxon>
        <taxon>Pseudomonadota</taxon>
        <taxon>Alphaproteobacteria</taxon>
        <taxon>Hyphomicrobiales</taxon>
        <taxon>Phyllobacteriaceae</taxon>
        <taxon>Mesorhizobium</taxon>
    </lineage>
</organism>